<accession>A0A139HMQ2</accession>
<evidence type="ECO:0000256" key="1">
    <source>
        <dbReference type="SAM" id="MobiDB-lite"/>
    </source>
</evidence>
<dbReference type="EMBL" id="LFZN01000028">
    <property type="protein sequence ID" value="KXT03693.1"/>
    <property type="molecule type" value="Genomic_DNA"/>
</dbReference>
<name>A0A139HMQ2_9PEZI</name>
<comment type="caution">
    <text evidence="2">The sequence shown here is derived from an EMBL/GenBank/DDBJ whole genome shotgun (WGS) entry which is preliminary data.</text>
</comment>
<gene>
    <name evidence="2" type="ORF">AC578_5188</name>
</gene>
<proteinExistence type="predicted"/>
<protein>
    <submittedName>
        <fullName evidence="2">Uncharacterized protein</fullName>
    </submittedName>
</protein>
<evidence type="ECO:0000313" key="3">
    <source>
        <dbReference type="Proteomes" id="UP000070133"/>
    </source>
</evidence>
<sequence length="109" mass="12477">MVNTEDVWLCDTLDESADGALPNGTRCRFWLRLCDDGKWVPQAKRPAFPIAVFNTPDKNMSRWLVPGCEQLKSHLSNIGQRTMEKRGPRSRSQTRSSACEELLEVLEKR</sequence>
<dbReference type="AlphaFoldDB" id="A0A139HMQ2"/>
<evidence type="ECO:0000313" key="2">
    <source>
        <dbReference type="EMBL" id="KXT03693.1"/>
    </source>
</evidence>
<feature type="region of interest" description="Disordered" evidence="1">
    <location>
        <begin position="79"/>
        <end position="99"/>
    </location>
</feature>
<reference evidence="2 3" key="1">
    <citation type="submission" date="2015-07" db="EMBL/GenBank/DDBJ databases">
        <title>Comparative genomics of the Sigatoka disease complex on banana suggests a link between parallel evolutionary changes in Pseudocercospora fijiensis and Pseudocercospora eumusae and increased virulence on the banana host.</title>
        <authorList>
            <person name="Chang T.-C."/>
            <person name="Salvucci A."/>
            <person name="Crous P.W."/>
            <person name="Stergiopoulos I."/>
        </authorList>
    </citation>
    <scope>NUCLEOTIDE SEQUENCE [LARGE SCALE GENOMIC DNA]</scope>
    <source>
        <strain evidence="2 3">CBS 114824</strain>
    </source>
</reference>
<organism evidence="2 3">
    <name type="scientific">Pseudocercospora eumusae</name>
    <dbReference type="NCBI Taxonomy" id="321146"/>
    <lineage>
        <taxon>Eukaryota</taxon>
        <taxon>Fungi</taxon>
        <taxon>Dikarya</taxon>
        <taxon>Ascomycota</taxon>
        <taxon>Pezizomycotina</taxon>
        <taxon>Dothideomycetes</taxon>
        <taxon>Dothideomycetidae</taxon>
        <taxon>Mycosphaerellales</taxon>
        <taxon>Mycosphaerellaceae</taxon>
        <taxon>Pseudocercospora</taxon>
    </lineage>
</organism>
<keyword evidence="3" id="KW-1185">Reference proteome</keyword>
<dbReference type="Proteomes" id="UP000070133">
    <property type="component" value="Unassembled WGS sequence"/>
</dbReference>